<dbReference type="PANTHER" id="PTHR14885:SF3">
    <property type="entry name" value="CILIA- AND FLAGELLA-ASSOCIATED PROTEIN 44"/>
    <property type="match status" value="1"/>
</dbReference>
<dbReference type="EMBL" id="CAAE01014621">
    <property type="protein sequence ID" value="CAG00966.1"/>
    <property type="molecule type" value="Genomic_DNA"/>
</dbReference>
<dbReference type="PANTHER" id="PTHR14885">
    <property type="entry name" value="CILIA- AND FLAGELLA-ASSOCIATED PROTEIN 43-RELATED"/>
    <property type="match status" value="1"/>
</dbReference>
<evidence type="ECO:0000256" key="3">
    <source>
        <dbReference type="ARBA" id="ARBA00022490"/>
    </source>
</evidence>
<dbReference type="GO" id="GO:0005929">
    <property type="term" value="C:cilium"/>
    <property type="evidence" value="ECO:0007669"/>
    <property type="project" value="UniProtKB-SubCell"/>
</dbReference>
<dbReference type="KEGG" id="tng:GSTEN00019570G001"/>
<dbReference type="OrthoDB" id="1935234at2759"/>
<evidence type="ECO:0000256" key="9">
    <source>
        <dbReference type="SAM" id="Coils"/>
    </source>
</evidence>
<reference evidence="10" key="1">
    <citation type="journal article" date="2004" name="Nature">
        <title>Genome duplication in the teleost fish Tetraodon nigroviridis reveals the early vertebrate proto-karyotype.</title>
        <authorList>
            <person name="Jaillon O."/>
            <person name="Aury J.-M."/>
            <person name="Brunet F."/>
            <person name="Petit J.-L."/>
            <person name="Stange-Thomann N."/>
            <person name="Mauceli E."/>
            <person name="Bouneau L."/>
            <person name="Fischer C."/>
            <person name="Ozouf-Costaz C."/>
            <person name="Bernot A."/>
            <person name="Nicaud S."/>
            <person name="Jaffe D."/>
            <person name="Fisher S."/>
            <person name="Lutfalla G."/>
            <person name="Dossat C."/>
            <person name="Segurens B."/>
            <person name="Dasilva C."/>
            <person name="Salanoubat M."/>
            <person name="Levy M."/>
            <person name="Boudet N."/>
            <person name="Castellano S."/>
            <person name="Anthouard V."/>
            <person name="Jubin C."/>
            <person name="Castelli V."/>
            <person name="Katinka M."/>
            <person name="Vacherie B."/>
            <person name="Biemont C."/>
            <person name="Skalli Z."/>
            <person name="Cattolico L."/>
            <person name="Poulain J."/>
            <person name="De Berardinis V."/>
            <person name="Cruaud C."/>
            <person name="Duprat S."/>
            <person name="Brottier P."/>
            <person name="Coutanceau J.-P."/>
            <person name="Gouzy J."/>
            <person name="Parra G."/>
            <person name="Lardier G."/>
            <person name="Chapple C."/>
            <person name="McKernan K.J."/>
            <person name="McEwan P."/>
            <person name="Bosak S."/>
            <person name="Kellis M."/>
            <person name="Volff J.-N."/>
            <person name="Guigo R."/>
            <person name="Zody M.C."/>
            <person name="Mesirov J."/>
            <person name="Lindblad-Toh K."/>
            <person name="Birren B."/>
            <person name="Nusbaum C."/>
            <person name="Kahn D."/>
            <person name="Robinson-Rechavi M."/>
            <person name="Laudet V."/>
            <person name="Schachter V."/>
            <person name="Quetier F."/>
            <person name="Saurin W."/>
            <person name="Scarpelli C."/>
            <person name="Wincker P."/>
            <person name="Lander E.S."/>
            <person name="Weissenbach J."/>
            <person name="Roest Crollius H."/>
        </authorList>
    </citation>
    <scope>NUCLEOTIDE SEQUENCE [LARGE SCALE GENOMIC DNA]</scope>
</reference>
<keyword evidence="5" id="KW-0677">Repeat</keyword>
<proteinExistence type="predicted"/>
<evidence type="ECO:0000256" key="7">
    <source>
        <dbReference type="ARBA" id="ARBA00023212"/>
    </source>
</evidence>
<feature type="coiled-coil region" evidence="9">
    <location>
        <begin position="43"/>
        <end position="91"/>
    </location>
</feature>
<evidence type="ECO:0000313" key="10">
    <source>
        <dbReference type="EMBL" id="CAG00966.1"/>
    </source>
</evidence>
<evidence type="ECO:0000256" key="4">
    <source>
        <dbReference type="ARBA" id="ARBA00022574"/>
    </source>
</evidence>
<keyword evidence="7" id="KW-0206">Cytoskeleton</keyword>
<keyword evidence="3" id="KW-0963">Cytoplasm</keyword>
<evidence type="ECO:0000256" key="8">
    <source>
        <dbReference type="ARBA" id="ARBA00023273"/>
    </source>
</evidence>
<protein>
    <submittedName>
        <fullName evidence="10">(spotted green pufferfish) hypothetical protein</fullName>
    </submittedName>
</protein>
<dbReference type="AlphaFoldDB" id="Q4SEG6"/>
<gene>
    <name evidence="10" type="ORF">GSTENG00019570001</name>
</gene>
<keyword evidence="4" id="KW-0853">WD repeat</keyword>
<comment type="subcellular location">
    <subcellularLocation>
        <location evidence="1">Cell projection</location>
        <location evidence="1">Cilium</location>
    </subcellularLocation>
    <subcellularLocation>
        <location evidence="2">Cytoplasm</location>
        <location evidence="2">Cytoskeleton</location>
    </subcellularLocation>
</comment>
<organism evidence="10">
    <name type="scientific">Tetraodon nigroviridis</name>
    <name type="common">Spotted green pufferfish</name>
    <name type="synonym">Chelonodon nigroviridis</name>
    <dbReference type="NCBI Taxonomy" id="99883"/>
    <lineage>
        <taxon>Eukaryota</taxon>
        <taxon>Metazoa</taxon>
        <taxon>Chordata</taxon>
        <taxon>Craniata</taxon>
        <taxon>Vertebrata</taxon>
        <taxon>Euteleostomi</taxon>
        <taxon>Actinopterygii</taxon>
        <taxon>Neopterygii</taxon>
        <taxon>Teleostei</taxon>
        <taxon>Neoteleostei</taxon>
        <taxon>Acanthomorphata</taxon>
        <taxon>Eupercaria</taxon>
        <taxon>Tetraodontiformes</taxon>
        <taxon>Tetradontoidea</taxon>
        <taxon>Tetraodontidae</taxon>
        <taxon>Tetraodon</taxon>
    </lineage>
</organism>
<name>Q4SEG6_TETNG</name>
<evidence type="ECO:0000256" key="5">
    <source>
        <dbReference type="ARBA" id="ARBA00022737"/>
    </source>
</evidence>
<reference evidence="10" key="2">
    <citation type="submission" date="2004-02" db="EMBL/GenBank/DDBJ databases">
        <authorList>
            <consortium name="Genoscope"/>
            <consortium name="Whitehead Institute Centre for Genome Research"/>
        </authorList>
    </citation>
    <scope>NUCLEOTIDE SEQUENCE</scope>
</reference>
<dbReference type="GO" id="GO:0005856">
    <property type="term" value="C:cytoskeleton"/>
    <property type="evidence" value="ECO:0007669"/>
    <property type="project" value="UniProtKB-SubCell"/>
</dbReference>
<feature type="coiled-coil region" evidence="9">
    <location>
        <begin position="228"/>
        <end position="262"/>
    </location>
</feature>
<comment type="caution">
    <text evidence="10">The sequence shown here is derived from an EMBL/GenBank/DDBJ whole genome shotgun (WGS) entry which is preliminary data.</text>
</comment>
<evidence type="ECO:0000256" key="6">
    <source>
        <dbReference type="ARBA" id="ARBA00023054"/>
    </source>
</evidence>
<sequence length="287" mass="34000">MESSICQFDRELQLLHREKLRLYPQLKLADLRQLTLYQELRLLQEFEGREEKLQEKLSLCIKEENSITSKLNASLRELEMKQAEVTKVQDRERSLAEAFQETVVDNPFEEFLTKVFKKMVKRDKKKEREGGGELFENTLHLRELRLDLEELVAEKKKNAEALKKMCDTVVKKEKVVKHNRKAAEDSLDLVYREKQQRMNELDVVVPLRLSQIVFDADRPLTSDLGQALLLNMTELKRLQRRTKELQEEIKEHKALHRQARHQHIKLIKDQREMDTQTQGKTCSLGKR</sequence>
<keyword evidence="8" id="KW-0966">Cell projection</keyword>
<keyword evidence="6 9" id="KW-0175">Coiled coil</keyword>
<evidence type="ECO:0000256" key="1">
    <source>
        <dbReference type="ARBA" id="ARBA00004138"/>
    </source>
</evidence>
<evidence type="ECO:0000256" key="2">
    <source>
        <dbReference type="ARBA" id="ARBA00004245"/>
    </source>
</evidence>
<accession>Q4SEG6</accession>